<dbReference type="Gene3D" id="3.40.710.10">
    <property type="entry name" value="DD-peptidase/beta-lactamase superfamily"/>
    <property type="match status" value="1"/>
</dbReference>
<evidence type="ECO:0000256" key="3">
    <source>
        <dbReference type="ARBA" id="ARBA00018879"/>
    </source>
</evidence>
<gene>
    <name evidence="9" type="primary">blaA</name>
    <name evidence="9" type="ORF">GCM10010357_42200</name>
</gene>
<evidence type="ECO:0000256" key="5">
    <source>
        <dbReference type="ARBA" id="ARBA00023251"/>
    </source>
</evidence>
<evidence type="ECO:0000256" key="2">
    <source>
        <dbReference type="ARBA" id="ARBA00012865"/>
    </source>
</evidence>
<dbReference type="InterPro" id="IPR000871">
    <property type="entry name" value="Beta-lactam_class-A"/>
</dbReference>
<evidence type="ECO:0000259" key="8">
    <source>
        <dbReference type="Pfam" id="PF13354"/>
    </source>
</evidence>
<evidence type="ECO:0000313" key="10">
    <source>
        <dbReference type="Proteomes" id="UP001500879"/>
    </source>
</evidence>
<comment type="catalytic activity">
    <reaction evidence="6">
        <text>a beta-lactam + H2O = a substituted beta-amino acid</text>
        <dbReference type="Rhea" id="RHEA:20401"/>
        <dbReference type="ChEBI" id="CHEBI:15377"/>
        <dbReference type="ChEBI" id="CHEBI:35627"/>
        <dbReference type="ChEBI" id="CHEBI:140347"/>
        <dbReference type="EC" id="3.5.2.6"/>
    </reaction>
</comment>
<feature type="signal peptide" evidence="7">
    <location>
        <begin position="1"/>
        <end position="23"/>
    </location>
</feature>
<dbReference type="PRINTS" id="PR00118">
    <property type="entry name" value="BLACTAMASEA"/>
</dbReference>
<evidence type="ECO:0000313" key="9">
    <source>
        <dbReference type="EMBL" id="GAA0416359.1"/>
    </source>
</evidence>
<dbReference type="PROSITE" id="PS51318">
    <property type="entry name" value="TAT"/>
    <property type="match status" value="1"/>
</dbReference>
<keyword evidence="7" id="KW-0732">Signal</keyword>
<evidence type="ECO:0000256" key="4">
    <source>
        <dbReference type="ARBA" id="ARBA00022801"/>
    </source>
</evidence>
<keyword evidence="10" id="KW-1185">Reference proteome</keyword>
<evidence type="ECO:0000256" key="7">
    <source>
        <dbReference type="SAM" id="SignalP"/>
    </source>
</evidence>
<comment type="similarity">
    <text evidence="1 6">Belongs to the class-A beta-lactamase family.</text>
</comment>
<evidence type="ECO:0000256" key="6">
    <source>
        <dbReference type="RuleBase" id="RU361140"/>
    </source>
</evidence>
<dbReference type="PANTHER" id="PTHR35333:SF3">
    <property type="entry name" value="BETA-LACTAMASE-TYPE TRANSPEPTIDASE FOLD CONTAINING PROTEIN"/>
    <property type="match status" value="1"/>
</dbReference>
<proteinExistence type="inferred from homology"/>
<protein>
    <recommendedName>
        <fullName evidence="3 6">Beta-lactamase</fullName>
        <ecNumber evidence="2 6">3.5.2.6</ecNumber>
    </recommendedName>
</protein>
<dbReference type="InterPro" id="IPR012338">
    <property type="entry name" value="Beta-lactam/transpept-like"/>
</dbReference>
<dbReference type="Pfam" id="PF13354">
    <property type="entry name" value="Beta-lactamase2"/>
    <property type="match status" value="1"/>
</dbReference>
<dbReference type="InterPro" id="IPR023650">
    <property type="entry name" value="Beta-lactam_class-A_AS"/>
</dbReference>
<dbReference type="EC" id="3.5.2.6" evidence="2 6"/>
<reference evidence="9 10" key="1">
    <citation type="journal article" date="2019" name="Int. J. Syst. Evol. Microbiol.">
        <title>The Global Catalogue of Microorganisms (GCM) 10K type strain sequencing project: providing services to taxonomists for standard genome sequencing and annotation.</title>
        <authorList>
            <consortium name="The Broad Institute Genomics Platform"/>
            <consortium name="The Broad Institute Genome Sequencing Center for Infectious Disease"/>
            <person name="Wu L."/>
            <person name="Ma J."/>
        </authorList>
    </citation>
    <scope>NUCLEOTIDE SEQUENCE [LARGE SCALE GENOMIC DNA]</scope>
    <source>
        <strain evidence="9 10">JCM 4788</strain>
    </source>
</reference>
<dbReference type="InterPro" id="IPR006311">
    <property type="entry name" value="TAT_signal"/>
</dbReference>
<dbReference type="NCBIfam" id="NF033103">
    <property type="entry name" value="bla_class_A"/>
    <property type="match status" value="1"/>
</dbReference>
<comment type="caution">
    <text evidence="9">The sequence shown here is derived from an EMBL/GenBank/DDBJ whole genome shotgun (WGS) entry which is preliminary data.</text>
</comment>
<evidence type="ECO:0000256" key="1">
    <source>
        <dbReference type="ARBA" id="ARBA00009009"/>
    </source>
</evidence>
<organism evidence="9 10">
    <name type="scientific">Streptomyces luteireticuli</name>
    <dbReference type="NCBI Taxonomy" id="173858"/>
    <lineage>
        <taxon>Bacteria</taxon>
        <taxon>Bacillati</taxon>
        <taxon>Actinomycetota</taxon>
        <taxon>Actinomycetes</taxon>
        <taxon>Kitasatosporales</taxon>
        <taxon>Streptomycetaceae</taxon>
        <taxon>Streptomyces</taxon>
    </lineage>
</organism>
<keyword evidence="4 6" id="KW-0378">Hydrolase</keyword>
<name>A0ABN0YX28_9ACTN</name>
<dbReference type="EMBL" id="BAAABX010000048">
    <property type="protein sequence ID" value="GAA0416359.1"/>
    <property type="molecule type" value="Genomic_DNA"/>
</dbReference>
<accession>A0ABN0YX28</accession>
<dbReference type="PROSITE" id="PS00146">
    <property type="entry name" value="BETA_LACTAMASE_A"/>
    <property type="match status" value="1"/>
</dbReference>
<keyword evidence="5 6" id="KW-0046">Antibiotic resistance</keyword>
<dbReference type="InterPro" id="IPR045155">
    <property type="entry name" value="Beta-lactam_cat"/>
</dbReference>
<dbReference type="PANTHER" id="PTHR35333">
    <property type="entry name" value="BETA-LACTAMASE"/>
    <property type="match status" value="1"/>
</dbReference>
<feature type="chain" id="PRO_5046333575" description="Beta-lactamase" evidence="7">
    <location>
        <begin position="24"/>
        <end position="318"/>
    </location>
</feature>
<dbReference type="SUPFAM" id="SSF56601">
    <property type="entry name" value="beta-lactamase/transpeptidase-like"/>
    <property type="match status" value="1"/>
</dbReference>
<sequence>MESPRIRPTRRSLLTMGTGTALAATFGSSSGALADGRPERAAEGGIAAALHGLEAAHSERLDVPVRLGVFAFGPAHGGAPITHRASELFPMCSTFKTLAVAAVLQGLRKGDRFLDERVRYTERDTDSSGYAPITGKPENLRRGMTGAELCGAAISYSDNCAANLLLRRLGGPGAVTRFCRSVGDDDTRLDRWEPELNSAEPGREEDTTTPRAIALTYSRLVLGNVLPARHKRRLTDWLLGNTTSGKQFRAGLPADWEIGDKTGAGKYGTNNDVGVAWPPGRQPVVLAVLTTTGDRELAKTKTDALIAETAALIAGELG</sequence>
<feature type="domain" description="Beta-lactamase class A catalytic" evidence="8">
    <location>
        <begin position="78"/>
        <end position="290"/>
    </location>
</feature>
<dbReference type="Proteomes" id="UP001500879">
    <property type="component" value="Unassembled WGS sequence"/>
</dbReference>